<keyword evidence="7" id="KW-0808">Transferase</keyword>
<dbReference type="GO" id="GO:0005737">
    <property type="term" value="C:cytoplasm"/>
    <property type="evidence" value="ECO:0007669"/>
    <property type="project" value="TreeGrafter"/>
</dbReference>
<dbReference type="InterPro" id="IPR002129">
    <property type="entry name" value="PyrdxlP-dep_de-COase"/>
</dbReference>
<feature type="modified residue" description="N6-(pyridoxal phosphate)lysine" evidence="5">
    <location>
        <position position="317"/>
    </location>
</feature>
<feature type="non-terminal residue" evidence="7">
    <location>
        <position position="1"/>
    </location>
</feature>
<evidence type="ECO:0000313" key="7">
    <source>
        <dbReference type="EMBL" id="KAJ7198813.1"/>
    </source>
</evidence>
<dbReference type="InterPro" id="IPR015421">
    <property type="entry name" value="PyrdxlP-dep_Trfase_major"/>
</dbReference>
<evidence type="ECO:0000256" key="1">
    <source>
        <dbReference type="ARBA" id="ARBA00001933"/>
    </source>
</evidence>
<evidence type="ECO:0000256" key="6">
    <source>
        <dbReference type="RuleBase" id="RU000382"/>
    </source>
</evidence>
<dbReference type="AlphaFoldDB" id="A0AAD6V6X0"/>
<dbReference type="InterPro" id="IPR015424">
    <property type="entry name" value="PyrdxlP-dep_Trfase"/>
</dbReference>
<dbReference type="SUPFAM" id="SSF53383">
    <property type="entry name" value="PLP-dependent transferases"/>
    <property type="match status" value="1"/>
</dbReference>
<dbReference type="Pfam" id="PF00282">
    <property type="entry name" value="Pyridoxal_deC"/>
    <property type="match status" value="1"/>
</dbReference>
<dbReference type="InterPro" id="IPR015422">
    <property type="entry name" value="PyrdxlP-dep_Trfase_small"/>
</dbReference>
<name>A0AAD6V6X0_9AGAR</name>
<protein>
    <submittedName>
        <fullName evidence="7">Pyridoxal phosphate-dependent transferase</fullName>
    </submittedName>
</protein>
<comment type="cofactor">
    <cofactor evidence="1 5 6">
        <name>pyridoxal 5'-phosphate</name>
        <dbReference type="ChEBI" id="CHEBI:597326"/>
    </cofactor>
</comment>
<keyword evidence="8" id="KW-1185">Reference proteome</keyword>
<proteinExistence type="inferred from homology"/>
<dbReference type="Proteomes" id="UP001219525">
    <property type="component" value="Unassembled WGS sequence"/>
</dbReference>
<comment type="similarity">
    <text evidence="2 6">Belongs to the group II decarboxylase family.</text>
</comment>
<feature type="non-terminal residue" evidence="7">
    <location>
        <position position="492"/>
    </location>
</feature>
<dbReference type="Gene3D" id="3.40.640.10">
    <property type="entry name" value="Type I PLP-dependent aspartate aminotransferase-like (Major domain)"/>
    <property type="match status" value="1"/>
</dbReference>
<keyword evidence="3 5" id="KW-0663">Pyridoxal phosphate</keyword>
<evidence type="ECO:0000256" key="5">
    <source>
        <dbReference type="PIRSR" id="PIRSR602129-50"/>
    </source>
</evidence>
<dbReference type="PANTHER" id="PTHR11999">
    <property type="entry name" value="GROUP II PYRIDOXAL-5-PHOSPHATE DECARBOXYLASE"/>
    <property type="match status" value="1"/>
</dbReference>
<dbReference type="PANTHER" id="PTHR11999:SF165">
    <property type="entry name" value="DECARBOXYLASE, PUTATIVE (AFU_ORTHOLOGUE AFUA_2G04980)-RELATED"/>
    <property type="match status" value="1"/>
</dbReference>
<dbReference type="InterPro" id="IPR010977">
    <property type="entry name" value="Aromatic_deC"/>
</dbReference>
<evidence type="ECO:0000313" key="8">
    <source>
        <dbReference type="Proteomes" id="UP001219525"/>
    </source>
</evidence>
<evidence type="ECO:0000256" key="3">
    <source>
        <dbReference type="ARBA" id="ARBA00022898"/>
    </source>
</evidence>
<accession>A0AAD6V6X0</accession>
<evidence type="ECO:0000256" key="4">
    <source>
        <dbReference type="ARBA" id="ARBA00023239"/>
    </source>
</evidence>
<keyword evidence="4 6" id="KW-0456">Lyase</keyword>
<dbReference type="GO" id="GO:0016831">
    <property type="term" value="F:carboxy-lyase activity"/>
    <property type="evidence" value="ECO:0007669"/>
    <property type="project" value="TreeGrafter"/>
</dbReference>
<comment type="caution">
    <text evidence="7">The sequence shown here is derived from an EMBL/GenBank/DDBJ whole genome shotgun (WGS) entry which is preliminary data.</text>
</comment>
<reference evidence="7" key="1">
    <citation type="submission" date="2023-03" db="EMBL/GenBank/DDBJ databases">
        <title>Massive genome expansion in bonnet fungi (Mycena s.s.) driven by repeated elements and novel gene families across ecological guilds.</title>
        <authorList>
            <consortium name="Lawrence Berkeley National Laboratory"/>
            <person name="Harder C.B."/>
            <person name="Miyauchi S."/>
            <person name="Viragh M."/>
            <person name="Kuo A."/>
            <person name="Thoen E."/>
            <person name="Andreopoulos B."/>
            <person name="Lu D."/>
            <person name="Skrede I."/>
            <person name="Drula E."/>
            <person name="Henrissat B."/>
            <person name="Morin E."/>
            <person name="Kohler A."/>
            <person name="Barry K."/>
            <person name="LaButti K."/>
            <person name="Morin E."/>
            <person name="Salamov A."/>
            <person name="Lipzen A."/>
            <person name="Mereny Z."/>
            <person name="Hegedus B."/>
            <person name="Baldrian P."/>
            <person name="Stursova M."/>
            <person name="Weitz H."/>
            <person name="Taylor A."/>
            <person name="Grigoriev I.V."/>
            <person name="Nagy L.G."/>
            <person name="Martin F."/>
            <person name="Kauserud H."/>
        </authorList>
    </citation>
    <scope>NUCLEOTIDE SEQUENCE</scope>
    <source>
        <strain evidence="7">9144</strain>
    </source>
</reference>
<dbReference type="GO" id="GO:0030170">
    <property type="term" value="F:pyridoxal phosphate binding"/>
    <property type="evidence" value="ECO:0007669"/>
    <property type="project" value="InterPro"/>
</dbReference>
<sequence length="492" mass="52864">MPLSLNEFAASVESRKDDSQNALPPIEAIVRAEASLPVALPDIGVGLENIKQHLLNDIAPAFNGTSLSSNYYGFVTGGNTDASLFADWLTGGYDQNAQVHTPNETISGNVEDAALSLLQQLLSIDEDKFPGRTFTTGATASNILGLALGREYSVAAAGRRKSPPSNPSVAQVGLTKACLQAGVQKIQVLTTVPHSSLYKAASVVGLGANALISLPLSLEEPWRFDLHALQGHLSRSDRVASIIVISAGEVNTGRFATSGEEMSKIRALADEHGAWIHVDGAFGLQARVLLPSASHKTIVDGVHSIDLADSITGDAHKLLSTSYDCGFFFTRHLELQQAVFQNAATIIPDIGDIPSAQNLGIENSRRLRALPVYASLLAYGRTWHRVLLERQIALARAIARFVDTSDAYELLPKNTRLTDIYMVVLFCARSPPLNADLVSRLNASGVIYVSGTRWDDAPATRIAVSTWRVDVERDSARVIAELEKAAHEATDI</sequence>
<gene>
    <name evidence="7" type="ORF">GGX14DRAFT_665235</name>
</gene>
<dbReference type="GO" id="GO:0019752">
    <property type="term" value="P:carboxylic acid metabolic process"/>
    <property type="evidence" value="ECO:0007669"/>
    <property type="project" value="InterPro"/>
</dbReference>
<dbReference type="Gene3D" id="3.90.1150.10">
    <property type="entry name" value="Aspartate Aminotransferase, domain 1"/>
    <property type="match status" value="1"/>
</dbReference>
<dbReference type="EMBL" id="JARJCW010000071">
    <property type="protein sequence ID" value="KAJ7198813.1"/>
    <property type="molecule type" value="Genomic_DNA"/>
</dbReference>
<dbReference type="GO" id="GO:0016740">
    <property type="term" value="F:transferase activity"/>
    <property type="evidence" value="ECO:0007669"/>
    <property type="project" value="UniProtKB-KW"/>
</dbReference>
<organism evidence="7 8">
    <name type="scientific">Mycena pura</name>
    <dbReference type="NCBI Taxonomy" id="153505"/>
    <lineage>
        <taxon>Eukaryota</taxon>
        <taxon>Fungi</taxon>
        <taxon>Dikarya</taxon>
        <taxon>Basidiomycota</taxon>
        <taxon>Agaricomycotina</taxon>
        <taxon>Agaricomycetes</taxon>
        <taxon>Agaricomycetidae</taxon>
        <taxon>Agaricales</taxon>
        <taxon>Marasmiineae</taxon>
        <taxon>Mycenaceae</taxon>
        <taxon>Mycena</taxon>
    </lineage>
</organism>
<evidence type="ECO:0000256" key="2">
    <source>
        <dbReference type="ARBA" id="ARBA00009533"/>
    </source>
</evidence>